<feature type="domain" description="Amidohydrolase-related" evidence="1">
    <location>
        <begin position="76"/>
        <end position="419"/>
    </location>
</feature>
<dbReference type="PANTHER" id="PTHR43668:SF2">
    <property type="entry name" value="ALLANTOINASE"/>
    <property type="match status" value="1"/>
</dbReference>
<dbReference type="InterPro" id="IPR006680">
    <property type="entry name" value="Amidohydro-rel"/>
</dbReference>
<dbReference type="PANTHER" id="PTHR43668">
    <property type="entry name" value="ALLANTOINASE"/>
    <property type="match status" value="1"/>
</dbReference>
<proteinExistence type="predicted"/>
<dbReference type="Pfam" id="PF01979">
    <property type="entry name" value="Amidohydro_1"/>
    <property type="match status" value="1"/>
</dbReference>
<dbReference type="SUPFAM" id="SSF51556">
    <property type="entry name" value="Metallo-dependent hydrolases"/>
    <property type="match status" value="1"/>
</dbReference>
<reference evidence="3" key="1">
    <citation type="submission" date="2017-04" db="EMBL/GenBank/DDBJ databases">
        <authorList>
            <person name="Varghese N."/>
            <person name="Submissions S."/>
        </authorList>
    </citation>
    <scope>NUCLEOTIDE SEQUENCE [LARGE SCALE GENOMIC DNA]</scope>
    <source>
        <strain evidence="3">B4P</strain>
    </source>
</reference>
<gene>
    <name evidence="2" type="ORF">SAMN02982989_5372</name>
</gene>
<protein>
    <submittedName>
        <fullName evidence="2">Allantoinase</fullName>
    </submittedName>
</protein>
<dbReference type="Gene3D" id="3.20.20.140">
    <property type="entry name" value="Metal-dependent hydrolases"/>
    <property type="match status" value="1"/>
</dbReference>
<dbReference type="GO" id="GO:0004038">
    <property type="term" value="F:allantoinase activity"/>
    <property type="evidence" value="ECO:0007669"/>
    <property type="project" value="TreeGrafter"/>
</dbReference>
<dbReference type="SUPFAM" id="SSF51338">
    <property type="entry name" value="Composite domain of metallo-dependent hydrolases"/>
    <property type="match status" value="1"/>
</dbReference>
<sequence length="473" mass="51785">MHFNYCARKGWGRVKASKERRFRMVDFDLVLTGRVVRAADVIEKGFVAIRGETIEFVGEGEPPAARERHDFGEALILPGAIDSQVHSLSQKDQEGFIWSTRSAAAGGVTTIVDMPYDDGNLICDGEKLTRKATEAGEQARVDFGLYGTVHPRAGAAEIPGMIKAGAVGFKFSTFGTHPERFPRITPYILNECFAEIAKHGLIAGIHNENDEFVRTAIAKVEETGIRDYRAHALSRPAIAEALAMAEVYEIGAATGCSTHVVHCSISRGYDLCDSYRRQGFDTTVEACIHYLTLDEENDVARLGGFAKVNPPIRSRDQVEALWRHLAAGRITVVSTDHVSWSRSLKSSPDMLSNASGVPGLETMYPLLLKGLSERGLSFSHAARLLAANPARLFRIGHRKGALEIGRDADIAVFKPSAYIYSAAESGNNVVDWSPYDGIRMPYRAEATFLRGRLAFDGRNVVSEPGTGNMVRPL</sequence>
<name>A0A1X7DD23_9HYPH</name>
<evidence type="ECO:0000313" key="2">
    <source>
        <dbReference type="EMBL" id="SMF12826.1"/>
    </source>
</evidence>
<dbReference type="AlphaFoldDB" id="A0A1X7DD23"/>
<organism evidence="2 3">
    <name type="scientific">Xaviernesmea oryzae</name>
    <dbReference type="NCBI Taxonomy" id="464029"/>
    <lineage>
        <taxon>Bacteria</taxon>
        <taxon>Pseudomonadati</taxon>
        <taxon>Pseudomonadota</taxon>
        <taxon>Alphaproteobacteria</taxon>
        <taxon>Hyphomicrobiales</taxon>
        <taxon>Rhizobiaceae</taxon>
        <taxon>Rhizobium/Agrobacterium group</taxon>
        <taxon>Xaviernesmea</taxon>
    </lineage>
</organism>
<dbReference type="EMBL" id="FXAF01000002">
    <property type="protein sequence ID" value="SMF12826.1"/>
    <property type="molecule type" value="Genomic_DNA"/>
</dbReference>
<evidence type="ECO:0000313" key="3">
    <source>
        <dbReference type="Proteomes" id="UP000192903"/>
    </source>
</evidence>
<dbReference type="STRING" id="464029.SAMN02982989_5372"/>
<dbReference type="Proteomes" id="UP000192903">
    <property type="component" value="Unassembled WGS sequence"/>
</dbReference>
<dbReference type="InterPro" id="IPR011059">
    <property type="entry name" value="Metal-dep_hydrolase_composite"/>
</dbReference>
<dbReference type="GO" id="GO:0006145">
    <property type="term" value="P:purine nucleobase catabolic process"/>
    <property type="evidence" value="ECO:0007669"/>
    <property type="project" value="TreeGrafter"/>
</dbReference>
<dbReference type="InterPro" id="IPR032466">
    <property type="entry name" value="Metal_Hydrolase"/>
</dbReference>
<keyword evidence="3" id="KW-1185">Reference proteome</keyword>
<dbReference type="GO" id="GO:0005737">
    <property type="term" value="C:cytoplasm"/>
    <property type="evidence" value="ECO:0007669"/>
    <property type="project" value="TreeGrafter"/>
</dbReference>
<accession>A0A1X7DD23</accession>
<dbReference type="InterPro" id="IPR050138">
    <property type="entry name" value="DHOase/Allantoinase_Hydrolase"/>
</dbReference>
<evidence type="ECO:0000259" key="1">
    <source>
        <dbReference type="Pfam" id="PF01979"/>
    </source>
</evidence>
<dbReference type="Gene3D" id="2.30.40.10">
    <property type="entry name" value="Urease, subunit C, domain 1"/>
    <property type="match status" value="1"/>
</dbReference>